<comment type="catalytic activity">
    <reaction evidence="1">
        <text>a 1,2-diacyl-sn-glycero-3-phosphocholine + H2O = a 1,2-diacyl-sn-glycero-3-phosphate + choline + H(+)</text>
        <dbReference type="Rhea" id="RHEA:14445"/>
        <dbReference type="ChEBI" id="CHEBI:15354"/>
        <dbReference type="ChEBI" id="CHEBI:15377"/>
        <dbReference type="ChEBI" id="CHEBI:15378"/>
        <dbReference type="ChEBI" id="CHEBI:57643"/>
        <dbReference type="ChEBI" id="CHEBI:58608"/>
        <dbReference type="EC" id="3.1.4.4"/>
    </reaction>
</comment>
<dbReference type="OrthoDB" id="155099at2"/>
<dbReference type="GO" id="GO:0004630">
    <property type="term" value="F:phospholipase D activity"/>
    <property type="evidence" value="ECO:0007669"/>
    <property type="project" value="UniProtKB-EC"/>
</dbReference>
<dbReference type="InterPro" id="IPR001736">
    <property type="entry name" value="PLipase_D/transphosphatidylase"/>
</dbReference>
<reference evidence="9 10" key="1">
    <citation type="journal article" date="2008" name="Proc. Natl. Acad. Sci. U.S.A.">
        <title>The genome of Cyanothece 51142, a unicellular diazotrophic cyanobacterium important in the marine nitrogen cycle.</title>
        <authorList>
            <person name="Welsh E.A."/>
            <person name="Liberton M."/>
            <person name="Stoeckel J."/>
            <person name="Loh T."/>
            <person name="Elvitigala T."/>
            <person name="Wang C."/>
            <person name="Wollam A."/>
            <person name="Fulton R.S."/>
            <person name="Clifton S.W."/>
            <person name="Jacobs J.M."/>
            <person name="Aurora R."/>
            <person name="Ghosh B.K."/>
            <person name="Sherman L.A."/>
            <person name="Smith R.D."/>
            <person name="Wilson R.K."/>
            <person name="Pakrasi H.B."/>
        </authorList>
    </citation>
    <scope>NUCLEOTIDE SEQUENCE [LARGE SCALE GENOMIC DNA]</scope>
    <source>
        <strain evidence="10">ATCC 51142 / BH68</strain>
    </source>
</reference>
<feature type="domain" description="PLD phosphodiesterase" evidence="7">
    <location>
        <begin position="393"/>
        <end position="420"/>
    </location>
</feature>
<evidence type="ECO:0000256" key="2">
    <source>
        <dbReference type="ARBA" id="ARBA00008664"/>
    </source>
</evidence>
<name>B1WTP7_CROS5</name>
<dbReference type="InterPro" id="IPR018247">
    <property type="entry name" value="EF_Hand_1_Ca_BS"/>
</dbReference>
<keyword evidence="6" id="KW-0443">Lipid metabolism</keyword>
<dbReference type="PANTHER" id="PTHR43856:SF1">
    <property type="entry name" value="MITOCHONDRIAL CARDIOLIPIN HYDROLASE"/>
    <property type="match status" value="1"/>
</dbReference>
<feature type="domain" description="PLD phosphodiesterase" evidence="7">
    <location>
        <begin position="189"/>
        <end position="216"/>
    </location>
</feature>
<keyword evidence="4" id="KW-0378">Hydrolase</keyword>
<dbReference type="InterPro" id="IPR051406">
    <property type="entry name" value="PLD_domain"/>
</dbReference>
<dbReference type="SMART" id="SM00155">
    <property type="entry name" value="PLDc"/>
    <property type="match status" value="2"/>
</dbReference>
<comment type="similarity">
    <text evidence="2">Belongs to the phospholipase D family.</text>
</comment>
<dbReference type="HOGENOM" id="CLU_038899_0_0_3"/>
<evidence type="ECO:0000256" key="4">
    <source>
        <dbReference type="ARBA" id="ARBA00022801"/>
    </source>
</evidence>
<evidence type="ECO:0000256" key="3">
    <source>
        <dbReference type="ARBA" id="ARBA00012027"/>
    </source>
</evidence>
<dbReference type="GO" id="GO:0003677">
    <property type="term" value="F:DNA binding"/>
    <property type="evidence" value="ECO:0007669"/>
    <property type="project" value="InterPro"/>
</dbReference>
<evidence type="ECO:0000256" key="1">
    <source>
        <dbReference type="ARBA" id="ARBA00000798"/>
    </source>
</evidence>
<dbReference type="AlphaFoldDB" id="B1WTP7"/>
<dbReference type="STRING" id="43989.cce_4414"/>
<evidence type="ECO:0000256" key="5">
    <source>
        <dbReference type="ARBA" id="ARBA00022963"/>
    </source>
</evidence>
<dbReference type="Gene3D" id="3.30.870.10">
    <property type="entry name" value="Endonuclease Chain A"/>
    <property type="match status" value="2"/>
</dbReference>
<dbReference type="SUPFAM" id="SSF56024">
    <property type="entry name" value="Phospholipase D/nuclease"/>
    <property type="match status" value="2"/>
</dbReference>
<dbReference type="GO" id="GO:0016891">
    <property type="term" value="F:RNA endonuclease activity producing 5'-phosphomonoesters, hydrolytic mechanism"/>
    <property type="evidence" value="ECO:0007669"/>
    <property type="project" value="TreeGrafter"/>
</dbReference>
<evidence type="ECO:0000259" key="7">
    <source>
        <dbReference type="PROSITE" id="PS50035"/>
    </source>
</evidence>
<dbReference type="EMBL" id="CP000806">
    <property type="protein sequence ID" value="ACB53762.1"/>
    <property type="molecule type" value="Genomic_DNA"/>
</dbReference>
<dbReference type="Pfam" id="PF13091">
    <property type="entry name" value="PLDc_2"/>
    <property type="match status" value="2"/>
</dbReference>
<organism evidence="9 10">
    <name type="scientific">Crocosphaera subtropica (strain ATCC 51142 / BH68)</name>
    <name type="common">Cyanothece sp. (strain ATCC 51142)</name>
    <dbReference type="NCBI Taxonomy" id="43989"/>
    <lineage>
        <taxon>Bacteria</taxon>
        <taxon>Bacillati</taxon>
        <taxon>Cyanobacteriota</taxon>
        <taxon>Cyanophyceae</taxon>
        <taxon>Oscillatoriophycideae</taxon>
        <taxon>Chroococcales</taxon>
        <taxon>Aphanothecaceae</taxon>
        <taxon>Crocosphaera</taxon>
        <taxon>Crocosphaera subtropica</taxon>
    </lineage>
</organism>
<dbReference type="PANTHER" id="PTHR43856">
    <property type="entry name" value="CARDIOLIPIN HYDROLASE"/>
    <property type="match status" value="1"/>
</dbReference>
<dbReference type="InterPro" id="IPR025202">
    <property type="entry name" value="PLD-like_dom"/>
</dbReference>
<dbReference type="InterPro" id="IPR003583">
    <property type="entry name" value="Hlx-hairpin-Hlx_DNA-bd_motif"/>
</dbReference>
<feature type="domain" description="EF-hand" evidence="8">
    <location>
        <begin position="138"/>
        <end position="173"/>
    </location>
</feature>
<dbReference type="SMART" id="SM00278">
    <property type="entry name" value="HhH1"/>
    <property type="match status" value="2"/>
</dbReference>
<dbReference type="GO" id="GO:0006793">
    <property type="term" value="P:phosphorus metabolic process"/>
    <property type="evidence" value="ECO:0007669"/>
    <property type="project" value="UniProtKB-ARBA"/>
</dbReference>
<proteinExistence type="inferred from homology"/>
<dbReference type="CDD" id="cd09173">
    <property type="entry name" value="PLDc_Nuc_like_unchar1_2"/>
    <property type="match status" value="1"/>
</dbReference>
<keyword evidence="10" id="KW-1185">Reference proteome</keyword>
<dbReference type="Pfam" id="PF12836">
    <property type="entry name" value="HHH_3"/>
    <property type="match status" value="1"/>
</dbReference>
<evidence type="ECO:0000256" key="6">
    <source>
        <dbReference type="ARBA" id="ARBA00023098"/>
    </source>
</evidence>
<dbReference type="PROSITE" id="PS51257">
    <property type="entry name" value="PROKAR_LIPOPROTEIN"/>
    <property type="match status" value="1"/>
</dbReference>
<dbReference type="RefSeq" id="WP_009543530.1">
    <property type="nucleotide sequence ID" value="NC_010546.1"/>
</dbReference>
<evidence type="ECO:0000313" key="10">
    <source>
        <dbReference type="Proteomes" id="UP000001203"/>
    </source>
</evidence>
<dbReference type="PROSITE" id="PS50222">
    <property type="entry name" value="EF_HAND_2"/>
    <property type="match status" value="1"/>
</dbReference>
<dbReference type="Proteomes" id="UP000001203">
    <property type="component" value="Chromosome circular"/>
</dbReference>
<sequence length="545" mass="61760">MKRFYQKRLQFVGLLLFIFLGTIACDNSVKVERSQSLPQDPLIEVYFNLNQAQGANYRDPYRNIDRPGDNLEDIIINSINSAQSTIDIAVQEFRLPNIAQALVKQAKKGIKIRIILENNYHQSITDFTSEMITVMTRREKQRYDQYFQFIDINNDKQISSQELNQRDALTILNQGNVPIIDDTEDGSKGTGLMHHKFIIIDNKIVIVTSANFTLSGIHGDFDNNQTRGNANNLLKIESSELAQLFTEEFDLMWGDGKGGEKNSKFGINKLNRLPKRIKIGQSEVTVKFSPNSSQDDWQFTTNGLISTVLNQAKSSINLALFVFSDQNIANTLETKNNQNINIKALIDPEFMFRYYSEGLDMLGVALSNDCQYEKDNQPWQKNINTVGVANLPQGDKLHHKLAIIDDNIVITGSHNWSASANYQNDETLLIINNPIITAHYQQEFNRLYDNSTLGIPETINNKIQADIKNCPTLLTPKSVINQTEKINLNTASLEELETLPGIGRSLAERIIEVRKIRPFTSLEDLTRVKGIGNSKIKELEGEVSW</sequence>
<keyword evidence="5" id="KW-0442">Lipid degradation</keyword>
<dbReference type="InterPro" id="IPR002048">
    <property type="entry name" value="EF_hand_dom"/>
</dbReference>
<evidence type="ECO:0000259" key="8">
    <source>
        <dbReference type="PROSITE" id="PS50222"/>
    </source>
</evidence>
<evidence type="ECO:0000313" key="9">
    <source>
        <dbReference type="EMBL" id="ACB53762.1"/>
    </source>
</evidence>
<dbReference type="GO" id="GO:0016042">
    <property type="term" value="P:lipid catabolic process"/>
    <property type="evidence" value="ECO:0007669"/>
    <property type="project" value="UniProtKB-KW"/>
</dbReference>
<accession>B1WTP7</accession>
<dbReference type="eggNOG" id="COG1502">
    <property type="taxonomic scope" value="Bacteria"/>
</dbReference>
<dbReference type="EC" id="3.1.4.4" evidence="3"/>
<dbReference type="PROSITE" id="PS00018">
    <property type="entry name" value="EF_HAND_1"/>
    <property type="match status" value="1"/>
</dbReference>
<gene>
    <name evidence="9" type="ordered locus">cce_4414</name>
</gene>
<dbReference type="GO" id="GO:0005509">
    <property type="term" value="F:calcium ion binding"/>
    <property type="evidence" value="ECO:0007669"/>
    <property type="project" value="InterPro"/>
</dbReference>
<dbReference type="GO" id="GO:0006281">
    <property type="term" value="P:DNA repair"/>
    <property type="evidence" value="ECO:0007669"/>
    <property type="project" value="InterPro"/>
</dbReference>
<dbReference type="Gene3D" id="1.10.150.320">
    <property type="entry name" value="Photosystem II 12 kDa extrinsic protein"/>
    <property type="match status" value="1"/>
</dbReference>
<dbReference type="CDD" id="cd09116">
    <property type="entry name" value="PLDc_Nuc_like"/>
    <property type="match status" value="1"/>
</dbReference>
<dbReference type="SUPFAM" id="SSF160975">
    <property type="entry name" value="AF1531-like"/>
    <property type="match status" value="1"/>
</dbReference>
<dbReference type="KEGG" id="cyt:cce_4414"/>
<dbReference type="eggNOG" id="COG1555">
    <property type="taxonomic scope" value="Bacteria"/>
</dbReference>
<protein>
    <recommendedName>
        <fullName evidence="3">phospholipase D</fullName>
        <ecNumber evidence="3">3.1.4.4</ecNumber>
    </recommendedName>
</protein>
<dbReference type="PROSITE" id="PS50035">
    <property type="entry name" value="PLD"/>
    <property type="match status" value="2"/>
</dbReference>